<feature type="compositionally biased region" description="Basic and acidic residues" evidence="1">
    <location>
        <begin position="53"/>
        <end position="62"/>
    </location>
</feature>
<sequence length="94" mass="11138">MPNISFIPTLHFRHPARSTQKKLDHNVHHYFRSVIYHRAVCEGSRFCSNTVLRHGDGKDTRAKRPWTSSEYKAEMRNERENEASRRDVPRLSEC</sequence>
<keyword evidence="3" id="KW-1185">Reference proteome</keyword>
<evidence type="ECO:0000313" key="4">
    <source>
        <dbReference type="WBParaSite" id="SBAD_0000442101-mRNA-1"/>
    </source>
</evidence>
<reference evidence="2 3" key="2">
    <citation type="submission" date="2018-11" db="EMBL/GenBank/DDBJ databases">
        <authorList>
            <consortium name="Pathogen Informatics"/>
        </authorList>
    </citation>
    <scope>NUCLEOTIDE SEQUENCE [LARGE SCALE GENOMIC DNA]</scope>
</reference>
<dbReference type="AlphaFoldDB" id="A0A183IKU1"/>
<proteinExistence type="predicted"/>
<protein>
    <submittedName>
        <fullName evidence="4">Peptidylprolyl isomerase</fullName>
    </submittedName>
</protein>
<accession>A0A183IKU1</accession>
<gene>
    <name evidence="2" type="ORF">SBAD_LOCUS4237</name>
</gene>
<feature type="region of interest" description="Disordered" evidence="1">
    <location>
        <begin position="52"/>
        <end position="94"/>
    </location>
</feature>
<name>A0A183IKU1_9BILA</name>
<evidence type="ECO:0000313" key="2">
    <source>
        <dbReference type="EMBL" id="VDP03767.1"/>
    </source>
</evidence>
<dbReference type="Proteomes" id="UP000270296">
    <property type="component" value="Unassembled WGS sequence"/>
</dbReference>
<feature type="compositionally biased region" description="Basic and acidic residues" evidence="1">
    <location>
        <begin position="71"/>
        <end position="94"/>
    </location>
</feature>
<evidence type="ECO:0000313" key="3">
    <source>
        <dbReference type="Proteomes" id="UP000270296"/>
    </source>
</evidence>
<dbReference type="WBParaSite" id="SBAD_0000442101-mRNA-1">
    <property type="protein sequence ID" value="SBAD_0000442101-mRNA-1"/>
    <property type="gene ID" value="SBAD_0000442101"/>
</dbReference>
<organism evidence="4">
    <name type="scientific">Soboliphyme baturini</name>
    <dbReference type="NCBI Taxonomy" id="241478"/>
    <lineage>
        <taxon>Eukaryota</taxon>
        <taxon>Metazoa</taxon>
        <taxon>Ecdysozoa</taxon>
        <taxon>Nematoda</taxon>
        <taxon>Enoplea</taxon>
        <taxon>Dorylaimia</taxon>
        <taxon>Dioctophymatida</taxon>
        <taxon>Dioctophymatoidea</taxon>
        <taxon>Soboliphymatidae</taxon>
        <taxon>Soboliphyme</taxon>
    </lineage>
</organism>
<reference evidence="4" key="1">
    <citation type="submission" date="2016-06" db="UniProtKB">
        <authorList>
            <consortium name="WormBaseParasite"/>
        </authorList>
    </citation>
    <scope>IDENTIFICATION</scope>
</reference>
<dbReference type="EMBL" id="UZAM01008204">
    <property type="protein sequence ID" value="VDP03767.1"/>
    <property type="molecule type" value="Genomic_DNA"/>
</dbReference>
<evidence type="ECO:0000256" key="1">
    <source>
        <dbReference type="SAM" id="MobiDB-lite"/>
    </source>
</evidence>